<feature type="transmembrane region" description="Helical" evidence="1">
    <location>
        <begin position="164"/>
        <end position="184"/>
    </location>
</feature>
<keyword evidence="1" id="KW-0472">Membrane</keyword>
<feature type="transmembrane region" description="Helical" evidence="1">
    <location>
        <begin position="98"/>
        <end position="117"/>
    </location>
</feature>
<feature type="transmembrane region" description="Helical" evidence="1">
    <location>
        <begin position="205"/>
        <end position="223"/>
    </location>
</feature>
<evidence type="ECO:0000313" key="3">
    <source>
        <dbReference type="Proteomes" id="UP000270620"/>
    </source>
</evidence>
<comment type="caution">
    <text evidence="2">The sequence shown here is derived from an EMBL/GenBank/DDBJ whole genome shotgun (WGS) entry which is preliminary data.</text>
</comment>
<reference evidence="2 3" key="1">
    <citation type="submission" date="2018-12" db="EMBL/GenBank/DDBJ databases">
        <title>Mangrovimonas spongiae sp. nov., a novel member of the genus Mangrovimonas isolated from marine sponge.</title>
        <authorList>
            <person name="Zhuang L."/>
            <person name="Luo L."/>
        </authorList>
    </citation>
    <scope>NUCLEOTIDE SEQUENCE [LARGE SCALE GENOMIC DNA]</scope>
    <source>
        <strain evidence="2 3">HN-E26</strain>
    </source>
</reference>
<feature type="transmembrane region" description="Helical" evidence="1">
    <location>
        <begin position="137"/>
        <end position="158"/>
    </location>
</feature>
<dbReference type="OrthoDB" id="1467772at2"/>
<feature type="transmembrane region" description="Helical" evidence="1">
    <location>
        <begin position="229"/>
        <end position="248"/>
    </location>
</feature>
<evidence type="ECO:0000313" key="2">
    <source>
        <dbReference type="EMBL" id="RSK42048.1"/>
    </source>
</evidence>
<feature type="transmembrane region" description="Helical" evidence="1">
    <location>
        <begin position="7"/>
        <end position="29"/>
    </location>
</feature>
<dbReference type="RefSeq" id="WP_125467036.1">
    <property type="nucleotide sequence ID" value="NZ_RWBG01000001.1"/>
</dbReference>
<gene>
    <name evidence="2" type="ORF">EJA19_03975</name>
</gene>
<dbReference type="AlphaFoldDB" id="A0A3R9MVW3"/>
<evidence type="ECO:0008006" key="4">
    <source>
        <dbReference type="Google" id="ProtNLM"/>
    </source>
</evidence>
<protein>
    <recommendedName>
        <fullName evidence="4">Prenyltransferase</fullName>
    </recommendedName>
</protein>
<name>A0A3R9MVW3_9FLAO</name>
<proteinExistence type="predicted"/>
<feature type="transmembrane region" description="Helical" evidence="1">
    <location>
        <begin position="255"/>
        <end position="275"/>
    </location>
</feature>
<dbReference type="Proteomes" id="UP000270620">
    <property type="component" value="Unassembled WGS sequence"/>
</dbReference>
<sequence length="276" mass="32061">MQLAKNLFNFYLNSSIHVALSVLALSWITTIEFDFSFDKNVMSFIFFASITGYNFVKYFGLAKFHHRSLAKWLRVIQVFSLLCFVAMIVFFFTLKQSTWWYILGMAAVTFLYAIPFIPRKYVFDSHNNLRDIGGIKVYIIAFVWAIVTVCLPLVNGGYEVSFDVLITVLQRFVFVLVLMLPFEIRDLQYDSLKLATIPQKIGVKRTKILGSLGLVVFCLLELMKDDVQRGFLTSTVVISIIILLFLWFSTQKQKVYYCAFWVEAIPIFWLLLLLLF</sequence>
<feature type="transmembrane region" description="Helical" evidence="1">
    <location>
        <begin position="41"/>
        <end position="60"/>
    </location>
</feature>
<evidence type="ECO:0000256" key="1">
    <source>
        <dbReference type="SAM" id="Phobius"/>
    </source>
</evidence>
<dbReference type="EMBL" id="RWBG01000001">
    <property type="protein sequence ID" value="RSK42048.1"/>
    <property type="molecule type" value="Genomic_DNA"/>
</dbReference>
<keyword evidence="3" id="KW-1185">Reference proteome</keyword>
<feature type="transmembrane region" description="Helical" evidence="1">
    <location>
        <begin position="72"/>
        <end position="92"/>
    </location>
</feature>
<accession>A0A3R9MVW3</accession>
<keyword evidence="1" id="KW-1133">Transmembrane helix</keyword>
<organism evidence="2 3">
    <name type="scientific">Mangrovimonas spongiae</name>
    <dbReference type="NCBI Taxonomy" id="2494697"/>
    <lineage>
        <taxon>Bacteria</taxon>
        <taxon>Pseudomonadati</taxon>
        <taxon>Bacteroidota</taxon>
        <taxon>Flavobacteriia</taxon>
        <taxon>Flavobacteriales</taxon>
        <taxon>Flavobacteriaceae</taxon>
        <taxon>Mangrovimonas</taxon>
    </lineage>
</organism>
<keyword evidence="1" id="KW-0812">Transmembrane</keyword>